<evidence type="ECO:0000259" key="1">
    <source>
        <dbReference type="Pfam" id="PF02441"/>
    </source>
</evidence>
<proteinExistence type="predicted"/>
<dbReference type="EMBL" id="SPQQ01000002">
    <property type="protein sequence ID" value="TGE38812.1"/>
    <property type="molecule type" value="Genomic_DNA"/>
</dbReference>
<keyword evidence="3" id="KW-1185">Reference proteome</keyword>
<dbReference type="RefSeq" id="WP_135545308.1">
    <property type="nucleotide sequence ID" value="NZ_SPQQ01000002.1"/>
</dbReference>
<reference evidence="2 3" key="1">
    <citation type="submission" date="2019-03" db="EMBL/GenBank/DDBJ databases">
        <title>Draft Genome Sequence of Desulfosporosinus fructosivorans Strain 63.6F, Isolated from Marine Sediment in the Baltic Sea.</title>
        <authorList>
            <person name="Hausmann B."/>
            <person name="Vandieken V."/>
            <person name="Pjevac P."/>
            <person name="Schreck K."/>
            <person name="Herbold C.W."/>
            <person name="Loy A."/>
        </authorList>
    </citation>
    <scope>NUCLEOTIDE SEQUENCE [LARGE SCALE GENOMIC DNA]</scope>
    <source>
        <strain evidence="2 3">63.6F</strain>
    </source>
</reference>
<feature type="domain" description="Flavoprotein" evidence="1">
    <location>
        <begin position="43"/>
        <end position="150"/>
    </location>
</feature>
<gene>
    <name evidence="2" type="ORF">E4K67_04855</name>
</gene>
<dbReference type="SUPFAM" id="SSF52507">
    <property type="entry name" value="Homo-oligomeric flavin-containing Cys decarboxylases, HFCD"/>
    <property type="match status" value="1"/>
</dbReference>
<dbReference type="OrthoDB" id="3732621at2"/>
<dbReference type="InterPro" id="IPR036551">
    <property type="entry name" value="Flavin_trans-like"/>
</dbReference>
<dbReference type="AlphaFoldDB" id="A0A4Z0R6W7"/>
<dbReference type="InterPro" id="IPR003382">
    <property type="entry name" value="Flavoprotein"/>
</dbReference>
<evidence type="ECO:0000313" key="3">
    <source>
        <dbReference type="Proteomes" id="UP000298460"/>
    </source>
</evidence>
<organism evidence="2 3">
    <name type="scientific">Desulfosporosinus fructosivorans</name>
    <dbReference type="NCBI Taxonomy" id="2018669"/>
    <lineage>
        <taxon>Bacteria</taxon>
        <taxon>Bacillati</taxon>
        <taxon>Bacillota</taxon>
        <taxon>Clostridia</taxon>
        <taxon>Eubacteriales</taxon>
        <taxon>Desulfitobacteriaceae</taxon>
        <taxon>Desulfosporosinus</taxon>
    </lineage>
</organism>
<evidence type="ECO:0000313" key="2">
    <source>
        <dbReference type="EMBL" id="TGE38812.1"/>
    </source>
</evidence>
<accession>A0A4Z0R6W7</accession>
<sequence length="265" mass="28358">MDIEELVQLVTAEVLRQLGQVPLATHDNAIPRPQQALAIFTGGTIGLEQSLVELQKIQALNIALTVVLSAAAEEIVGIKRIKDCLGSDTSVITTQSSYPGKLLREADIVLVPVLTQNTAAKLAYTMSDTLASTLIMQALMLGKPVLAAINAADPQDSWRVKGNMGKCPPGLLQALRENLRKVEGYGIRLVQVDDLSAGSQKIMDRRVKTSLSVPQTKKSVMDAATIKDAAGNGLKNITVSQGTIITPLARDVARDYGIEIVKDHS</sequence>
<name>A0A4Z0R6W7_9FIRM</name>
<dbReference type="Gene3D" id="3.40.50.1950">
    <property type="entry name" value="Flavin prenyltransferase-like"/>
    <property type="match status" value="1"/>
</dbReference>
<comment type="caution">
    <text evidence="2">The sequence shown here is derived from an EMBL/GenBank/DDBJ whole genome shotgun (WGS) entry which is preliminary data.</text>
</comment>
<dbReference type="Proteomes" id="UP000298460">
    <property type="component" value="Unassembled WGS sequence"/>
</dbReference>
<dbReference type="GO" id="GO:0003824">
    <property type="term" value="F:catalytic activity"/>
    <property type="evidence" value="ECO:0007669"/>
    <property type="project" value="InterPro"/>
</dbReference>
<protein>
    <submittedName>
        <fullName evidence="2">Flavoprotein</fullName>
    </submittedName>
</protein>
<dbReference type="Pfam" id="PF02441">
    <property type="entry name" value="Flavoprotein"/>
    <property type="match status" value="1"/>
</dbReference>